<comment type="similarity">
    <text evidence="16">Belongs to the protein kinase superfamily. Ser/Thr protein kinase family. CDPK subfamily.</text>
</comment>
<dbReference type="InterPro" id="IPR017441">
    <property type="entry name" value="Protein_kinase_ATP_BS"/>
</dbReference>
<dbReference type="GO" id="GO:0005524">
    <property type="term" value="F:ATP binding"/>
    <property type="evidence" value="ECO:0007669"/>
    <property type="project" value="UniProtKB-UniRule"/>
</dbReference>
<name>A0AAU9KPX2_9CILI</name>
<dbReference type="Gene3D" id="1.10.238.10">
    <property type="entry name" value="EF-hand"/>
    <property type="match status" value="2"/>
</dbReference>
<keyword evidence="11 20" id="KW-0547">Nucleotide-binding</keyword>
<dbReference type="InterPro" id="IPR008271">
    <property type="entry name" value="Ser/Thr_kinase_AS"/>
</dbReference>
<dbReference type="PANTHER" id="PTHR24349">
    <property type="entry name" value="SERINE/THREONINE-PROTEIN KINASE"/>
    <property type="match status" value="1"/>
</dbReference>
<dbReference type="PROSITE" id="PS00108">
    <property type="entry name" value="PROTEIN_KINASE_ST"/>
    <property type="match status" value="1"/>
</dbReference>
<evidence type="ECO:0000256" key="5">
    <source>
        <dbReference type="ARBA" id="ARBA00012513"/>
    </source>
</evidence>
<keyword evidence="14 20" id="KW-0067">ATP-binding</keyword>
<keyword evidence="6" id="KW-0963">Cytoplasm</keyword>
<dbReference type="Proteomes" id="UP001162131">
    <property type="component" value="Unassembled WGS sequence"/>
</dbReference>
<evidence type="ECO:0000256" key="8">
    <source>
        <dbReference type="ARBA" id="ARBA00022679"/>
    </source>
</evidence>
<feature type="domain" description="EF-hand" evidence="22">
    <location>
        <begin position="415"/>
        <end position="450"/>
    </location>
</feature>
<comment type="subcellular location">
    <subcellularLocation>
        <location evidence="2">Cytoplasm</location>
        <location evidence="2">Cytoskeleton</location>
    </subcellularLocation>
</comment>
<keyword evidence="13" id="KW-0106">Calcium</keyword>
<dbReference type="Pfam" id="PF00069">
    <property type="entry name" value="Pkinase"/>
    <property type="match status" value="1"/>
</dbReference>
<evidence type="ECO:0000256" key="1">
    <source>
        <dbReference type="ARBA" id="ARBA00001946"/>
    </source>
</evidence>
<comment type="caution">
    <text evidence="23">The sequence shown here is derived from an EMBL/GenBank/DDBJ whole genome shotgun (WGS) entry which is preliminary data.</text>
</comment>
<dbReference type="CDD" id="cd05117">
    <property type="entry name" value="STKc_CAMK"/>
    <property type="match status" value="1"/>
</dbReference>
<dbReference type="FunFam" id="1.10.238.10:FF:000178">
    <property type="entry name" value="Calmodulin-2 A"/>
    <property type="match status" value="1"/>
</dbReference>
<feature type="domain" description="EF-hand" evidence="22">
    <location>
        <begin position="343"/>
        <end position="378"/>
    </location>
</feature>
<dbReference type="InterPro" id="IPR011009">
    <property type="entry name" value="Kinase-like_dom_sf"/>
</dbReference>
<protein>
    <recommendedName>
        <fullName evidence="5">non-specific serine/threonine protein kinase</fullName>
        <ecNumber evidence="5">2.7.11.1</ecNumber>
    </recommendedName>
</protein>
<dbReference type="InterPro" id="IPR002048">
    <property type="entry name" value="EF_hand_dom"/>
</dbReference>
<dbReference type="InterPro" id="IPR000719">
    <property type="entry name" value="Prot_kinase_dom"/>
</dbReference>
<dbReference type="SUPFAM" id="SSF56112">
    <property type="entry name" value="Protein kinase-like (PK-like)"/>
    <property type="match status" value="1"/>
</dbReference>
<dbReference type="EC" id="2.7.11.1" evidence="5"/>
<dbReference type="GO" id="GO:0004674">
    <property type="term" value="F:protein serine/threonine kinase activity"/>
    <property type="evidence" value="ECO:0007669"/>
    <property type="project" value="UniProtKB-KW"/>
</dbReference>
<evidence type="ECO:0000256" key="3">
    <source>
        <dbReference type="ARBA" id="ARBA00005253"/>
    </source>
</evidence>
<comment type="catalytic activity">
    <reaction evidence="19">
        <text>L-seryl-[protein] + ATP = O-phospho-L-seryl-[protein] + ADP + H(+)</text>
        <dbReference type="Rhea" id="RHEA:17989"/>
        <dbReference type="Rhea" id="RHEA-COMP:9863"/>
        <dbReference type="Rhea" id="RHEA-COMP:11604"/>
        <dbReference type="ChEBI" id="CHEBI:15378"/>
        <dbReference type="ChEBI" id="CHEBI:29999"/>
        <dbReference type="ChEBI" id="CHEBI:30616"/>
        <dbReference type="ChEBI" id="CHEBI:83421"/>
        <dbReference type="ChEBI" id="CHEBI:456216"/>
        <dbReference type="EC" id="2.7.11.1"/>
    </reaction>
</comment>
<keyword evidence="9" id="KW-0479">Metal-binding</keyword>
<comment type="function">
    <text evidence="17">Plays a fundamental role in microtubule organizing center structure and function. Component of the infraciliary lattice (ICL) and the ciliary basal bodies.</text>
</comment>
<evidence type="ECO:0000256" key="13">
    <source>
        <dbReference type="ARBA" id="ARBA00022837"/>
    </source>
</evidence>
<keyword evidence="10" id="KW-0677">Repeat</keyword>
<evidence type="ECO:0000256" key="20">
    <source>
        <dbReference type="PROSITE-ProRule" id="PRU10141"/>
    </source>
</evidence>
<dbReference type="InterPro" id="IPR018247">
    <property type="entry name" value="EF_Hand_1_Ca_BS"/>
</dbReference>
<dbReference type="Pfam" id="PF13499">
    <property type="entry name" value="EF-hand_7"/>
    <property type="match status" value="1"/>
</dbReference>
<evidence type="ECO:0000256" key="9">
    <source>
        <dbReference type="ARBA" id="ARBA00022723"/>
    </source>
</evidence>
<evidence type="ECO:0000259" key="22">
    <source>
        <dbReference type="PROSITE" id="PS50222"/>
    </source>
</evidence>
<evidence type="ECO:0000313" key="24">
    <source>
        <dbReference type="Proteomes" id="UP001162131"/>
    </source>
</evidence>
<comment type="subunit">
    <text evidence="4">Monomer.</text>
</comment>
<keyword evidence="15" id="KW-0206">Cytoskeleton</keyword>
<evidence type="ECO:0000256" key="15">
    <source>
        <dbReference type="ARBA" id="ARBA00023212"/>
    </source>
</evidence>
<keyword evidence="8" id="KW-0808">Transferase</keyword>
<keyword evidence="7" id="KW-0723">Serine/threonine-protein kinase</keyword>
<gene>
    <name evidence="23" type="ORF">BSTOLATCC_MIC63786</name>
</gene>
<comment type="similarity">
    <text evidence="3">Belongs to the centrin family.</text>
</comment>
<evidence type="ECO:0000313" key="23">
    <source>
        <dbReference type="EMBL" id="CAG9335309.1"/>
    </source>
</evidence>
<keyword evidence="12" id="KW-0418">Kinase</keyword>
<evidence type="ECO:0000256" key="7">
    <source>
        <dbReference type="ARBA" id="ARBA00022527"/>
    </source>
</evidence>
<organism evidence="23 24">
    <name type="scientific">Blepharisma stoltei</name>
    <dbReference type="NCBI Taxonomy" id="1481888"/>
    <lineage>
        <taxon>Eukaryota</taxon>
        <taxon>Sar</taxon>
        <taxon>Alveolata</taxon>
        <taxon>Ciliophora</taxon>
        <taxon>Postciliodesmatophora</taxon>
        <taxon>Heterotrichea</taxon>
        <taxon>Heterotrichida</taxon>
        <taxon>Blepharismidae</taxon>
        <taxon>Blepharisma</taxon>
    </lineage>
</organism>
<evidence type="ECO:0000256" key="14">
    <source>
        <dbReference type="ARBA" id="ARBA00022840"/>
    </source>
</evidence>
<evidence type="ECO:0000259" key="21">
    <source>
        <dbReference type="PROSITE" id="PS50011"/>
    </source>
</evidence>
<comment type="catalytic activity">
    <reaction evidence="18">
        <text>L-threonyl-[protein] + ATP = O-phospho-L-threonyl-[protein] + ADP + H(+)</text>
        <dbReference type="Rhea" id="RHEA:46608"/>
        <dbReference type="Rhea" id="RHEA-COMP:11060"/>
        <dbReference type="Rhea" id="RHEA-COMP:11605"/>
        <dbReference type="ChEBI" id="CHEBI:15378"/>
        <dbReference type="ChEBI" id="CHEBI:30013"/>
        <dbReference type="ChEBI" id="CHEBI:30616"/>
        <dbReference type="ChEBI" id="CHEBI:61977"/>
        <dbReference type="ChEBI" id="CHEBI:456216"/>
        <dbReference type="EC" id="2.7.11.1"/>
    </reaction>
</comment>
<dbReference type="InterPro" id="IPR011992">
    <property type="entry name" value="EF-hand-dom_pair"/>
</dbReference>
<dbReference type="SUPFAM" id="SSF47473">
    <property type="entry name" value="EF-hand"/>
    <property type="match status" value="1"/>
</dbReference>
<dbReference type="PROSITE" id="PS00018">
    <property type="entry name" value="EF_HAND_1"/>
    <property type="match status" value="1"/>
</dbReference>
<dbReference type="InterPro" id="IPR050205">
    <property type="entry name" value="CDPK_Ser/Thr_kinases"/>
</dbReference>
<dbReference type="Gene3D" id="1.10.510.10">
    <property type="entry name" value="Transferase(Phosphotransferase) domain 1"/>
    <property type="match status" value="1"/>
</dbReference>
<dbReference type="FunFam" id="1.10.510.10:FF:000571">
    <property type="entry name" value="Maternal embryonic leucine zipper kinase"/>
    <property type="match status" value="1"/>
</dbReference>
<dbReference type="GO" id="GO:0005509">
    <property type="term" value="F:calcium ion binding"/>
    <property type="evidence" value="ECO:0007669"/>
    <property type="project" value="InterPro"/>
</dbReference>
<feature type="binding site" evidence="20">
    <location>
        <position position="76"/>
    </location>
    <ligand>
        <name>ATP</name>
        <dbReference type="ChEBI" id="CHEBI:30616"/>
    </ligand>
</feature>
<evidence type="ECO:0000256" key="19">
    <source>
        <dbReference type="ARBA" id="ARBA00048679"/>
    </source>
</evidence>
<dbReference type="PROSITE" id="PS50011">
    <property type="entry name" value="PROTEIN_KINASE_DOM"/>
    <property type="match status" value="1"/>
</dbReference>
<accession>A0AAU9KPX2</accession>
<dbReference type="PROSITE" id="PS00107">
    <property type="entry name" value="PROTEIN_KINASE_ATP"/>
    <property type="match status" value="1"/>
</dbReference>
<evidence type="ECO:0000256" key="10">
    <source>
        <dbReference type="ARBA" id="ARBA00022737"/>
    </source>
</evidence>
<evidence type="ECO:0000256" key="2">
    <source>
        <dbReference type="ARBA" id="ARBA00004245"/>
    </source>
</evidence>
<evidence type="ECO:0000256" key="18">
    <source>
        <dbReference type="ARBA" id="ARBA00047899"/>
    </source>
</evidence>
<comment type="cofactor">
    <cofactor evidence="1">
        <name>Mg(2+)</name>
        <dbReference type="ChEBI" id="CHEBI:18420"/>
    </cofactor>
</comment>
<evidence type="ECO:0000256" key="6">
    <source>
        <dbReference type="ARBA" id="ARBA00022490"/>
    </source>
</evidence>
<dbReference type="PROSITE" id="PS50222">
    <property type="entry name" value="EF_HAND_2"/>
    <property type="match status" value="2"/>
</dbReference>
<feature type="domain" description="Protein kinase" evidence="21">
    <location>
        <begin position="38"/>
        <end position="301"/>
    </location>
</feature>
<reference evidence="23" key="1">
    <citation type="submission" date="2021-09" db="EMBL/GenBank/DDBJ databases">
        <authorList>
            <consortium name="AG Swart"/>
            <person name="Singh M."/>
            <person name="Singh A."/>
            <person name="Seah K."/>
            <person name="Emmerich C."/>
        </authorList>
    </citation>
    <scope>NUCLEOTIDE SEQUENCE</scope>
    <source>
        <strain evidence="23">ATCC30299</strain>
    </source>
</reference>
<proteinExistence type="inferred from homology"/>
<evidence type="ECO:0000256" key="11">
    <source>
        <dbReference type="ARBA" id="ARBA00022741"/>
    </source>
</evidence>
<evidence type="ECO:0000256" key="4">
    <source>
        <dbReference type="ARBA" id="ARBA00011245"/>
    </source>
</evidence>
<evidence type="ECO:0000256" key="17">
    <source>
        <dbReference type="ARBA" id="ARBA00025692"/>
    </source>
</evidence>
<dbReference type="GO" id="GO:0005856">
    <property type="term" value="C:cytoskeleton"/>
    <property type="evidence" value="ECO:0007669"/>
    <property type="project" value="UniProtKB-SubCell"/>
</dbReference>
<dbReference type="EMBL" id="CAJZBQ010000062">
    <property type="protein sequence ID" value="CAG9335309.1"/>
    <property type="molecule type" value="Genomic_DNA"/>
</dbReference>
<sequence length="539" mass="62032">MGVCCHKEYSIKRPLASCSATKTTIARALNADTISKHYTLLRTIGYGAFGTVREATLINPGEAPILEPSERHYAIKSINKNKVKKYLKSLDSELSILHMLDHPNICKLYEIYEDQMYIHLVTEYCQGGDLLENWSVHKISTEAELVRIIQKVLLAVNHLHNMHICHRDIKPENILFSSDRPDSEIKLIDFGFSTKFLDKEMDSFVGSPRYMAPEIIKGSYGKECDIWSIGVMTYFLLIGKFPFPGRSLHDQFKNILKGEFCTNSPSWASISPEAQDFISKMLVLNPDNRITATQALNHDWFKSINTKSHTIDKKIFHSIKKYKDKGKLWNIAMKVLVRNLSQDQIDDLKTAFHELDRQRTGFITAEDIQACMEKSNLQLAKEEFNSLLEKIEFIGKGKLNYTQFLIAAADRKKIIDEENTWMTFRYFDIDADGKINMSDLKSAIEKAGCYISETEYRDLLQEFELKFDEDLSYEDFADILNCFTDISSSFCTENDESLRTPIRKLSTRRLTNRRCSMVEAIKRARRSTIDPCISSTQII</sequence>
<dbReference type="SMART" id="SM00220">
    <property type="entry name" value="S_TKc"/>
    <property type="match status" value="1"/>
</dbReference>
<evidence type="ECO:0000256" key="16">
    <source>
        <dbReference type="ARBA" id="ARBA00024334"/>
    </source>
</evidence>
<keyword evidence="24" id="KW-1185">Reference proteome</keyword>
<evidence type="ECO:0000256" key="12">
    <source>
        <dbReference type="ARBA" id="ARBA00022777"/>
    </source>
</evidence>
<dbReference type="Gene3D" id="3.30.200.20">
    <property type="entry name" value="Phosphorylase Kinase, domain 1"/>
    <property type="match status" value="1"/>
</dbReference>
<dbReference type="FunFam" id="3.30.200.20:FF:000315">
    <property type="entry name" value="Calcium-dependent protein kinase 3"/>
    <property type="match status" value="1"/>
</dbReference>
<dbReference type="AlphaFoldDB" id="A0AAU9KPX2"/>